<proteinExistence type="predicted"/>
<name>A0ABY8TGS8_TETOB</name>
<organism evidence="3 4">
    <name type="scientific">Tetradesmus obliquus</name>
    <name type="common">Green alga</name>
    <name type="synonym">Acutodesmus obliquus</name>
    <dbReference type="NCBI Taxonomy" id="3088"/>
    <lineage>
        <taxon>Eukaryota</taxon>
        <taxon>Viridiplantae</taxon>
        <taxon>Chlorophyta</taxon>
        <taxon>core chlorophytes</taxon>
        <taxon>Chlorophyceae</taxon>
        <taxon>CS clade</taxon>
        <taxon>Sphaeropleales</taxon>
        <taxon>Scenedesmaceae</taxon>
        <taxon>Tetradesmus</taxon>
    </lineage>
</organism>
<dbReference type="PANTHER" id="PTHR36718:SF1">
    <property type="entry name" value="DOUBLE ZINC RIBBON PROTEIN MJ0416"/>
    <property type="match status" value="1"/>
</dbReference>
<dbReference type="EMBL" id="CP126208">
    <property type="protein sequence ID" value="WIA08175.1"/>
    <property type="molecule type" value="Genomic_DNA"/>
</dbReference>
<evidence type="ECO:0000313" key="3">
    <source>
        <dbReference type="EMBL" id="WIA08175.1"/>
    </source>
</evidence>
<dbReference type="InterPro" id="IPR031493">
    <property type="entry name" value="Zinc_ribbon_15"/>
</dbReference>
<sequence length="132" mass="14439">MFVFVGGIQPSVESKAVDLECPVCHRSSTQEKTVNQVLSLFFVPLFTVHRGEPYRVCPQCGWDSKQADGWQLLGRDFSQQQQQPGTPDSSSSRGDASAAASAPNMPMSCSQCGHSVQPNYLFCPFCGTFLKD</sequence>
<feature type="compositionally biased region" description="Low complexity" evidence="1">
    <location>
        <begin position="89"/>
        <end position="102"/>
    </location>
</feature>
<evidence type="ECO:0000256" key="1">
    <source>
        <dbReference type="SAM" id="MobiDB-lite"/>
    </source>
</evidence>
<feature type="compositionally biased region" description="Polar residues" evidence="1">
    <location>
        <begin position="77"/>
        <end position="88"/>
    </location>
</feature>
<dbReference type="InterPro" id="IPR053281">
    <property type="entry name" value="Double_zinc_ribbon"/>
</dbReference>
<gene>
    <name evidence="3" type="ORF">OEZ85_007629</name>
</gene>
<dbReference type="PANTHER" id="PTHR36718">
    <property type="entry name" value="OS05G0435400 PROTEIN"/>
    <property type="match status" value="1"/>
</dbReference>
<accession>A0ABY8TGS8</accession>
<protein>
    <recommendedName>
        <fullName evidence="2">Zinc-ribbon 15 domain-containing protein</fullName>
    </recommendedName>
</protein>
<keyword evidence="4" id="KW-1185">Reference proteome</keyword>
<evidence type="ECO:0000313" key="4">
    <source>
        <dbReference type="Proteomes" id="UP001244341"/>
    </source>
</evidence>
<dbReference type="Pfam" id="PF17032">
    <property type="entry name" value="Zn_ribbon_15"/>
    <property type="match status" value="1"/>
</dbReference>
<evidence type="ECO:0000259" key="2">
    <source>
        <dbReference type="Pfam" id="PF17032"/>
    </source>
</evidence>
<reference evidence="3 4" key="1">
    <citation type="submission" date="2023-05" db="EMBL/GenBank/DDBJ databases">
        <title>A 100% complete, gapless, phased diploid assembly of the Scenedesmus obliquus UTEX 3031 genome.</title>
        <authorList>
            <person name="Biondi T.C."/>
            <person name="Hanschen E.R."/>
            <person name="Kwon T."/>
            <person name="Eng W."/>
            <person name="Kruse C.P.S."/>
            <person name="Koehler S.I."/>
            <person name="Kunde Y."/>
            <person name="Gleasner C.D."/>
            <person name="You Mak K.T."/>
            <person name="Polle J."/>
            <person name="Hovde B.T."/>
            <person name="Starkenburg S.R."/>
        </authorList>
    </citation>
    <scope>NUCLEOTIDE SEQUENCE [LARGE SCALE GENOMIC DNA]</scope>
    <source>
        <strain evidence="3 4">DOE0152z</strain>
    </source>
</reference>
<dbReference type="Proteomes" id="UP001244341">
    <property type="component" value="Chromosome 1b"/>
</dbReference>
<feature type="region of interest" description="Disordered" evidence="1">
    <location>
        <begin position="74"/>
        <end position="104"/>
    </location>
</feature>
<feature type="domain" description="Zinc-ribbon 15" evidence="2">
    <location>
        <begin position="20"/>
        <end position="127"/>
    </location>
</feature>